<dbReference type="AlphaFoldDB" id="A0A1H9SJC3"/>
<reference evidence="2" key="1">
    <citation type="submission" date="2016-10" db="EMBL/GenBank/DDBJ databases">
        <authorList>
            <person name="Varghese N."/>
            <person name="Submissions S."/>
        </authorList>
    </citation>
    <scope>NUCLEOTIDE SEQUENCE [LARGE SCALE GENOMIC DNA]</scope>
    <source>
        <strain evidence="2">DSM 44260</strain>
    </source>
</reference>
<gene>
    <name evidence="1" type="ORF">SAMN04487818_105494</name>
</gene>
<keyword evidence="2" id="KW-1185">Reference proteome</keyword>
<sequence>MRTDEFEDLLRGALDHQAAQAPSGARVLAALAPRTRRRRWWMPVGGVVTAGLVGIAMVSASESYEQAAPGTSLQVSPPAELGNVYWEPTWLPSGMVEQERSYAVDDTWVGSIWASGPGTAAPWVHVISVVPGPGQPTGPDPSHEQVLVNGRPGEWTVSSDPRHEVHTLTWWAGSRRFDLLGSSLPDPKPVLLRVAESLRPLAVEPTAVPFTFAAVPGARVDWSGISGDRPDKAVMITNLVFADVGVARIEVRPDQPVLEGARVPVRGGTGWFRMAPLGLDELTGQLVADLGGRWLVVSFLPYAAKDPAEQLNLLTTVANSVTVGPTPAAPWLGRRP</sequence>
<name>A0A1H9SJC3_9PSEU</name>
<organism evidence="1 2">
    <name type="scientific">Actinokineospora terrae</name>
    <dbReference type="NCBI Taxonomy" id="155974"/>
    <lineage>
        <taxon>Bacteria</taxon>
        <taxon>Bacillati</taxon>
        <taxon>Actinomycetota</taxon>
        <taxon>Actinomycetes</taxon>
        <taxon>Pseudonocardiales</taxon>
        <taxon>Pseudonocardiaceae</taxon>
        <taxon>Actinokineospora</taxon>
    </lineage>
</organism>
<protein>
    <submittedName>
        <fullName evidence="1">Uncharacterized protein</fullName>
    </submittedName>
</protein>
<evidence type="ECO:0000313" key="1">
    <source>
        <dbReference type="EMBL" id="SER85130.1"/>
    </source>
</evidence>
<proteinExistence type="predicted"/>
<dbReference type="EMBL" id="FOGI01000005">
    <property type="protein sequence ID" value="SER85130.1"/>
    <property type="molecule type" value="Genomic_DNA"/>
</dbReference>
<evidence type="ECO:0000313" key="2">
    <source>
        <dbReference type="Proteomes" id="UP000199051"/>
    </source>
</evidence>
<accession>A0A1H9SJC3</accession>
<dbReference type="STRING" id="155974.SAMN04487818_105494"/>
<dbReference type="RefSeq" id="WP_092778219.1">
    <property type="nucleotide sequence ID" value="NZ_FOGI01000005.1"/>
</dbReference>
<dbReference type="Proteomes" id="UP000199051">
    <property type="component" value="Unassembled WGS sequence"/>
</dbReference>